<proteinExistence type="predicted"/>
<accession>A0A2W4IVX8</accession>
<name>A0A2W4IVX8_9PSEU</name>
<sequence>MKKLGQARVTARPHPNGGWSIELACPIQGCDSPASLLSEQLEGPYQGCCASQHRLFVPHFDAK</sequence>
<dbReference type="AlphaFoldDB" id="A0A2W4IVX8"/>
<dbReference type="EMBL" id="QGUI01000808">
    <property type="protein sequence ID" value="PZM90912.1"/>
    <property type="molecule type" value="Genomic_DNA"/>
</dbReference>
<protein>
    <submittedName>
        <fullName evidence="1">Uncharacterized protein</fullName>
    </submittedName>
</protein>
<reference evidence="1" key="1">
    <citation type="submission" date="2018-05" db="EMBL/GenBank/DDBJ databases">
        <authorList>
            <person name="Lanie J.A."/>
            <person name="Ng W.-L."/>
            <person name="Kazmierczak K.M."/>
            <person name="Andrzejewski T.M."/>
            <person name="Davidsen T.M."/>
            <person name="Wayne K.J."/>
            <person name="Tettelin H."/>
            <person name="Glass J.I."/>
            <person name="Rusch D."/>
            <person name="Podicherti R."/>
            <person name="Tsui H.-C.T."/>
            <person name="Winkler M.E."/>
        </authorList>
    </citation>
    <scope>NUCLEOTIDE SEQUENCE</scope>
    <source>
        <strain evidence="1">ZC4RG45</strain>
    </source>
</reference>
<evidence type="ECO:0000313" key="1">
    <source>
        <dbReference type="EMBL" id="PZM90912.1"/>
    </source>
</evidence>
<gene>
    <name evidence="1" type="ORF">DIU77_17335</name>
</gene>
<organism evidence="1">
    <name type="scientific">Thermocrispum agreste</name>
    <dbReference type="NCBI Taxonomy" id="37925"/>
    <lineage>
        <taxon>Bacteria</taxon>
        <taxon>Bacillati</taxon>
        <taxon>Actinomycetota</taxon>
        <taxon>Actinomycetes</taxon>
        <taxon>Pseudonocardiales</taxon>
        <taxon>Pseudonocardiaceae</taxon>
        <taxon>Thermocrispum</taxon>
    </lineage>
</organism>
<comment type="caution">
    <text evidence="1">The sequence shown here is derived from an EMBL/GenBank/DDBJ whole genome shotgun (WGS) entry which is preliminary data.</text>
</comment>